<evidence type="ECO:0000256" key="4">
    <source>
        <dbReference type="ARBA" id="ARBA00022833"/>
    </source>
</evidence>
<keyword evidence="2" id="KW-0479">Metal-binding</keyword>
<comment type="subcellular location">
    <subcellularLocation>
        <location evidence="1">Nucleus</location>
    </subcellularLocation>
</comment>
<evidence type="ECO:0000256" key="5">
    <source>
        <dbReference type="ARBA" id="ARBA00023242"/>
    </source>
</evidence>
<dbReference type="PANTHER" id="PTHR46481">
    <property type="entry name" value="ZINC FINGER BED DOMAIN-CONTAINING PROTEIN 4"/>
    <property type="match status" value="1"/>
</dbReference>
<dbReference type="InterPro" id="IPR052035">
    <property type="entry name" value="ZnF_BED_domain_contain"/>
</dbReference>
<evidence type="ECO:0000313" key="6">
    <source>
        <dbReference type="EMBL" id="THU80430.1"/>
    </source>
</evidence>
<evidence type="ECO:0000256" key="3">
    <source>
        <dbReference type="ARBA" id="ARBA00022771"/>
    </source>
</evidence>
<evidence type="ECO:0000256" key="1">
    <source>
        <dbReference type="ARBA" id="ARBA00004123"/>
    </source>
</evidence>
<evidence type="ECO:0000256" key="2">
    <source>
        <dbReference type="ARBA" id="ARBA00022723"/>
    </source>
</evidence>
<keyword evidence="7" id="KW-1185">Reference proteome</keyword>
<sequence length="146" mass="16539">HDTSTSNLSRHIRQCPSLKEMEKDGQLTVTQYAWGSTYNPGRLRLYQVELFAVNNRPMAIVEDKAYCKILTMLHSGVETRSETSASRDLKRVFRAHLQSLLTHTVKGVSGRVHIALDRWSSPNVISVLGVILMYIQDGRIKTITLD</sequence>
<dbReference type="GO" id="GO:0005634">
    <property type="term" value="C:nucleus"/>
    <property type="evidence" value="ECO:0007669"/>
    <property type="project" value="UniProtKB-SubCell"/>
</dbReference>
<dbReference type="PANTHER" id="PTHR46481:SF10">
    <property type="entry name" value="ZINC FINGER BED DOMAIN-CONTAINING PROTEIN 39"/>
    <property type="match status" value="1"/>
</dbReference>
<dbReference type="EMBL" id="ML179905">
    <property type="protein sequence ID" value="THU80430.1"/>
    <property type="molecule type" value="Genomic_DNA"/>
</dbReference>
<dbReference type="GO" id="GO:0008270">
    <property type="term" value="F:zinc ion binding"/>
    <property type="evidence" value="ECO:0007669"/>
    <property type="project" value="UniProtKB-KW"/>
</dbReference>
<dbReference type="OrthoDB" id="3247971at2759"/>
<accession>A0A4S8KX10</accession>
<keyword evidence="4" id="KW-0862">Zinc</keyword>
<reference evidence="6 7" key="1">
    <citation type="journal article" date="2019" name="Nat. Ecol. Evol.">
        <title>Megaphylogeny resolves global patterns of mushroom evolution.</title>
        <authorList>
            <person name="Varga T."/>
            <person name="Krizsan K."/>
            <person name="Foldi C."/>
            <person name="Dima B."/>
            <person name="Sanchez-Garcia M."/>
            <person name="Sanchez-Ramirez S."/>
            <person name="Szollosi G.J."/>
            <person name="Szarkandi J.G."/>
            <person name="Papp V."/>
            <person name="Albert L."/>
            <person name="Andreopoulos W."/>
            <person name="Angelini C."/>
            <person name="Antonin V."/>
            <person name="Barry K.W."/>
            <person name="Bougher N.L."/>
            <person name="Buchanan P."/>
            <person name="Buyck B."/>
            <person name="Bense V."/>
            <person name="Catcheside P."/>
            <person name="Chovatia M."/>
            <person name="Cooper J."/>
            <person name="Damon W."/>
            <person name="Desjardin D."/>
            <person name="Finy P."/>
            <person name="Geml J."/>
            <person name="Haridas S."/>
            <person name="Hughes K."/>
            <person name="Justo A."/>
            <person name="Karasinski D."/>
            <person name="Kautmanova I."/>
            <person name="Kiss B."/>
            <person name="Kocsube S."/>
            <person name="Kotiranta H."/>
            <person name="LaButti K.M."/>
            <person name="Lechner B.E."/>
            <person name="Liimatainen K."/>
            <person name="Lipzen A."/>
            <person name="Lukacs Z."/>
            <person name="Mihaltcheva S."/>
            <person name="Morgado L.N."/>
            <person name="Niskanen T."/>
            <person name="Noordeloos M.E."/>
            <person name="Ohm R.A."/>
            <person name="Ortiz-Santana B."/>
            <person name="Ovrebo C."/>
            <person name="Racz N."/>
            <person name="Riley R."/>
            <person name="Savchenko A."/>
            <person name="Shiryaev A."/>
            <person name="Soop K."/>
            <person name="Spirin V."/>
            <person name="Szebenyi C."/>
            <person name="Tomsovsky M."/>
            <person name="Tulloss R.E."/>
            <person name="Uehling J."/>
            <person name="Grigoriev I.V."/>
            <person name="Vagvolgyi C."/>
            <person name="Papp T."/>
            <person name="Martin F.M."/>
            <person name="Miettinen O."/>
            <person name="Hibbett D.S."/>
            <person name="Nagy L.G."/>
        </authorList>
    </citation>
    <scope>NUCLEOTIDE SEQUENCE [LARGE SCALE GENOMIC DNA]</scope>
    <source>
        <strain evidence="6 7">CBS 962.96</strain>
    </source>
</reference>
<protein>
    <submittedName>
        <fullName evidence="6">Uncharacterized protein</fullName>
    </submittedName>
</protein>
<feature type="non-terminal residue" evidence="6">
    <location>
        <position position="146"/>
    </location>
</feature>
<proteinExistence type="predicted"/>
<dbReference type="Proteomes" id="UP000297245">
    <property type="component" value="Unassembled WGS sequence"/>
</dbReference>
<evidence type="ECO:0000313" key="7">
    <source>
        <dbReference type="Proteomes" id="UP000297245"/>
    </source>
</evidence>
<feature type="non-terminal residue" evidence="6">
    <location>
        <position position="1"/>
    </location>
</feature>
<dbReference type="AlphaFoldDB" id="A0A4S8KX10"/>
<keyword evidence="3" id="KW-0863">Zinc-finger</keyword>
<organism evidence="6 7">
    <name type="scientific">Dendrothele bispora (strain CBS 962.96)</name>
    <dbReference type="NCBI Taxonomy" id="1314807"/>
    <lineage>
        <taxon>Eukaryota</taxon>
        <taxon>Fungi</taxon>
        <taxon>Dikarya</taxon>
        <taxon>Basidiomycota</taxon>
        <taxon>Agaricomycotina</taxon>
        <taxon>Agaricomycetes</taxon>
        <taxon>Agaricomycetidae</taxon>
        <taxon>Agaricales</taxon>
        <taxon>Agaricales incertae sedis</taxon>
        <taxon>Dendrothele</taxon>
    </lineage>
</organism>
<gene>
    <name evidence="6" type="ORF">K435DRAFT_557283</name>
</gene>
<name>A0A4S8KX10_DENBC</name>
<keyword evidence="5" id="KW-0539">Nucleus</keyword>